<evidence type="ECO:0000313" key="1">
    <source>
        <dbReference type="EMBL" id="RMZ96426.1"/>
    </source>
</evidence>
<gene>
    <name evidence="1" type="ORF">BpHYR1_005957</name>
</gene>
<reference evidence="1 2" key="1">
    <citation type="journal article" date="2018" name="Sci. Rep.">
        <title>Genomic signatures of local adaptation to the degree of environmental predictability in rotifers.</title>
        <authorList>
            <person name="Franch-Gras L."/>
            <person name="Hahn C."/>
            <person name="Garcia-Roger E.M."/>
            <person name="Carmona M.J."/>
            <person name="Serra M."/>
            <person name="Gomez A."/>
        </authorList>
    </citation>
    <scope>NUCLEOTIDE SEQUENCE [LARGE SCALE GENOMIC DNA]</scope>
    <source>
        <strain evidence="1">HYR1</strain>
    </source>
</reference>
<comment type="caution">
    <text evidence="1">The sequence shown here is derived from an EMBL/GenBank/DDBJ whole genome shotgun (WGS) entry which is preliminary data.</text>
</comment>
<protein>
    <submittedName>
        <fullName evidence="1">Uncharacterized protein</fullName>
    </submittedName>
</protein>
<dbReference type="Proteomes" id="UP000276133">
    <property type="component" value="Unassembled WGS sequence"/>
</dbReference>
<organism evidence="1 2">
    <name type="scientific">Brachionus plicatilis</name>
    <name type="common">Marine rotifer</name>
    <name type="synonym">Brachionus muelleri</name>
    <dbReference type="NCBI Taxonomy" id="10195"/>
    <lineage>
        <taxon>Eukaryota</taxon>
        <taxon>Metazoa</taxon>
        <taxon>Spiralia</taxon>
        <taxon>Gnathifera</taxon>
        <taxon>Rotifera</taxon>
        <taxon>Eurotatoria</taxon>
        <taxon>Monogononta</taxon>
        <taxon>Pseudotrocha</taxon>
        <taxon>Ploima</taxon>
        <taxon>Brachionidae</taxon>
        <taxon>Brachionus</taxon>
    </lineage>
</organism>
<keyword evidence="2" id="KW-1185">Reference proteome</keyword>
<accession>A0A3M7PBF3</accession>
<sequence>MIRKLFFLNFNILAKCAIIIKNISRKKTLVQCMVYILAGSIEQQRQVEILAEIGLNQPKPAYCLDLGKVNGCVRRIRIDGV</sequence>
<evidence type="ECO:0000313" key="2">
    <source>
        <dbReference type="Proteomes" id="UP000276133"/>
    </source>
</evidence>
<dbReference type="AlphaFoldDB" id="A0A3M7PBF3"/>
<dbReference type="EMBL" id="REGN01012206">
    <property type="protein sequence ID" value="RMZ96426.1"/>
    <property type="molecule type" value="Genomic_DNA"/>
</dbReference>
<name>A0A3M7PBF3_BRAPC</name>
<proteinExistence type="predicted"/>